<feature type="transmembrane region" description="Helical" evidence="1">
    <location>
        <begin position="7"/>
        <end position="25"/>
    </location>
</feature>
<evidence type="ECO:0000313" key="3">
    <source>
        <dbReference type="Proteomes" id="UP000595323"/>
    </source>
</evidence>
<protein>
    <submittedName>
        <fullName evidence="2">Uncharacterized protein</fullName>
    </submittedName>
</protein>
<organism evidence="2 3">
    <name type="scientific">Campylobacter phage F336</name>
    <dbReference type="NCBI Taxonomy" id="2794361"/>
    <lineage>
        <taxon>Viruses</taxon>
        <taxon>Duplodnaviria</taxon>
        <taxon>Heunggongvirae</taxon>
        <taxon>Uroviricota</taxon>
        <taxon>Caudoviricetes</taxon>
        <taxon>Connertonviridae</taxon>
        <taxon>Fletchervirus</taxon>
        <taxon>Fletchervirus F336</taxon>
    </lineage>
</organism>
<dbReference type="Proteomes" id="UP000595323">
    <property type="component" value="Segment"/>
</dbReference>
<keyword evidence="1" id="KW-0812">Transmembrane</keyword>
<feature type="transmembrane region" description="Helical" evidence="1">
    <location>
        <begin position="31"/>
        <end position="49"/>
    </location>
</feature>
<name>A0A7T3N1U0_9CAUD</name>
<gene>
    <name evidence="2" type="ORF">F336_074</name>
</gene>
<evidence type="ECO:0000256" key="1">
    <source>
        <dbReference type="SAM" id="Phobius"/>
    </source>
</evidence>
<proteinExistence type="predicted"/>
<dbReference type="EMBL" id="MT863715">
    <property type="protein sequence ID" value="QPX63032.1"/>
    <property type="molecule type" value="Genomic_DNA"/>
</dbReference>
<reference evidence="2 3" key="1">
    <citation type="submission" date="2020-08" db="EMBL/GenBank/DDBJ databases">
        <authorList>
            <person name="Sorensen M.C.H."/>
        </authorList>
    </citation>
    <scope>NUCLEOTIDE SEQUENCE [LARGE SCALE GENOMIC DNA]</scope>
</reference>
<keyword evidence="1" id="KW-1133">Transmembrane helix</keyword>
<evidence type="ECO:0000313" key="2">
    <source>
        <dbReference type="EMBL" id="QPX63032.1"/>
    </source>
</evidence>
<sequence length="55" mass="6242">MLEHIKNFCAGTLVIGGIILLSMLVIYFPYFMLSLIIVIFFIGASYSIGREIREN</sequence>
<keyword evidence="1" id="KW-0472">Membrane</keyword>
<keyword evidence="3" id="KW-1185">Reference proteome</keyword>
<accession>A0A7T3N1U0</accession>